<reference evidence="3" key="1">
    <citation type="submission" date="2014-03" db="EMBL/GenBank/DDBJ databases">
        <authorList>
            <person name="Aksoy S."/>
            <person name="Warren W."/>
            <person name="Wilson R.K."/>
        </authorList>
    </citation>
    <scope>NUCLEOTIDE SEQUENCE [LARGE SCALE GENOMIC DNA]</scope>
    <source>
        <strain evidence="3">IAEA</strain>
    </source>
</reference>
<accession>A0A1B0A5S3</accession>
<name>A0A1B0A5S3_GLOPL</name>
<proteinExistence type="predicted"/>
<protein>
    <submittedName>
        <fullName evidence="2">Uncharacterized protein</fullName>
    </submittedName>
</protein>
<dbReference type="EnsemblMetazoa" id="GPAI035298-RA">
    <property type="protein sequence ID" value="GPAI035298-PA"/>
    <property type="gene ID" value="GPAI035298"/>
</dbReference>
<evidence type="ECO:0000256" key="1">
    <source>
        <dbReference type="SAM" id="MobiDB-lite"/>
    </source>
</evidence>
<organism evidence="2 3">
    <name type="scientific">Glossina pallidipes</name>
    <name type="common">Tsetse fly</name>
    <dbReference type="NCBI Taxonomy" id="7398"/>
    <lineage>
        <taxon>Eukaryota</taxon>
        <taxon>Metazoa</taxon>
        <taxon>Ecdysozoa</taxon>
        <taxon>Arthropoda</taxon>
        <taxon>Hexapoda</taxon>
        <taxon>Insecta</taxon>
        <taxon>Pterygota</taxon>
        <taxon>Neoptera</taxon>
        <taxon>Endopterygota</taxon>
        <taxon>Diptera</taxon>
        <taxon>Brachycera</taxon>
        <taxon>Muscomorpha</taxon>
        <taxon>Hippoboscoidea</taxon>
        <taxon>Glossinidae</taxon>
        <taxon>Glossina</taxon>
    </lineage>
</organism>
<feature type="region of interest" description="Disordered" evidence="1">
    <location>
        <begin position="21"/>
        <end position="51"/>
    </location>
</feature>
<dbReference type="Proteomes" id="UP000092445">
    <property type="component" value="Unassembled WGS sequence"/>
</dbReference>
<reference evidence="2" key="2">
    <citation type="submission" date="2020-05" db="UniProtKB">
        <authorList>
            <consortium name="EnsemblMetazoa"/>
        </authorList>
    </citation>
    <scope>IDENTIFICATION</scope>
    <source>
        <strain evidence="2">IAEA</strain>
    </source>
</reference>
<feature type="compositionally biased region" description="Low complexity" evidence="1">
    <location>
        <begin position="21"/>
        <end position="49"/>
    </location>
</feature>
<sequence length="169" mass="17748">MEITTVQVAAAAAAVVAYSRSSGSSSSSSSSSSSINGSSSSISTSSSGTSGSGGSKICWQDQQVSQLVITTATATATATANTLGVKSSDFRIQHCNIYLHSELFNANLEEENACNLNRIKGSRNRTFDNRTGGNRIAGQDTTRNLNFYDARLNTATAYYEGFSPYLVLG</sequence>
<dbReference type="AlphaFoldDB" id="A0A1B0A5S3"/>
<evidence type="ECO:0000313" key="2">
    <source>
        <dbReference type="EnsemblMetazoa" id="GPAI035298-PA"/>
    </source>
</evidence>
<keyword evidence="3" id="KW-1185">Reference proteome</keyword>
<evidence type="ECO:0000313" key="3">
    <source>
        <dbReference type="Proteomes" id="UP000092445"/>
    </source>
</evidence>
<dbReference type="VEuPathDB" id="VectorBase:GPAI035298"/>